<dbReference type="EMBL" id="SEWY01000002">
    <property type="protein sequence ID" value="TBH74170.1"/>
    <property type="molecule type" value="Genomic_DNA"/>
</dbReference>
<dbReference type="SUPFAM" id="SSF51735">
    <property type="entry name" value="NAD(P)-binding Rossmann-fold domains"/>
    <property type="match status" value="1"/>
</dbReference>
<dbReference type="AlphaFoldDB" id="A0A4Q9BDA1"/>
<evidence type="ECO:0000313" key="1">
    <source>
        <dbReference type="EMBL" id="TBH74170.1"/>
    </source>
</evidence>
<dbReference type="RefSeq" id="WP_130922708.1">
    <property type="nucleotide sequence ID" value="NZ_JAANOL010000002.1"/>
</dbReference>
<gene>
    <name evidence="1" type="ORF">EWU20_03280</name>
</gene>
<dbReference type="Gene3D" id="3.40.50.720">
    <property type="entry name" value="NAD(P)-binding Rossmann-like Domain"/>
    <property type="match status" value="1"/>
</dbReference>
<dbReference type="Proteomes" id="UP000293583">
    <property type="component" value="Unassembled WGS sequence"/>
</dbReference>
<evidence type="ECO:0000313" key="2">
    <source>
        <dbReference type="Proteomes" id="UP000293583"/>
    </source>
</evidence>
<dbReference type="InterPro" id="IPR036291">
    <property type="entry name" value="NAD(P)-bd_dom_sf"/>
</dbReference>
<keyword evidence="2" id="KW-1185">Reference proteome</keyword>
<comment type="caution">
    <text evidence="1">The sequence shown here is derived from an EMBL/GenBank/DDBJ whole genome shotgun (WGS) entry which is preliminary data.</text>
</comment>
<protein>
    <submittedName>
        <fullName evidence="1">Uncharacterized protein</fullName>
    </submittedName>
</protein>
<dbReference type="OrthoDB" id="751203at2"/>
<proteinExistence type="predicted"/>
<sequence>MKKTISIYGGGWVGAPLAFKLALADFDVRVSASSVHQQAAHPKIKVLDFRAEPDMPAENWSAINDSEVQIWAIPPRRKKNAEETYLAILQDWVDNLPVGTAKKLIFLSSTSVYSNVSDTVDEESGINEDSLMAKAEAIVSSSKIPSVILRLAGLMGGDRYVAKYFSGKRNDGANCPINYVHKDDVVALIALAAEKIDSGIYNIVAPIHPTKGEVGENDIERRGMPAGYWDYSISCLGGKIVSGDKICDELNYEFRWPDPLEFPL</sequence>
<accession>A0A4Q9BDA1</accession>
<organism evidence="1 2">
    <name type="scientific">Aquirufa antheringensis</name>
    <dbReference type="NCBI Taxonomy" id="2516559"/>
    <lineage>
        <taxon>Bacteria</taxon>
        <taxon>Pseudomonadati</taxon>
        <taxon>Bacteroidota</taxon>
        <taxon>Cytophagia</taxon>
        <taxon>Cytophagales</taxon>
        <taxon>Flectobacillaceae</taxon>
        <taxon>Aquirufa</taxon>
    </lineage>
</organism>
<name>A0A4Q9BDA1_9BACT</name>
<reference evidence="1 2" key="1">
    <citation type="submission" date="2019-02" db="EMBL/GenBank/DDBJ databases">
        <title>Genome of a new Bacteroidetes strain.</title>
        <authorList>
            <person name="Pitt A."/>
        </authorList>
    </citation>
    <scope>NUCLEOTIDE SEQUENCE [LARGE SCALE GENOMIC DNA]</scope>
    <source>
        <strain evidence="1 2">103A-SOEBACH</strain>
    </source>
</reference>